<accession>A0AC34QJK6</accession>
<sequence>MPRTKSRIRNTNRVSKSIPEKSSEKCIQTAGTSKNINENSFHYNDRFEDDLSSRASTSISTMELPRPRRSKTVVIRYSPPPKQAP</sequence>
<organism evidence="1 2">
    <name type="scientific">Panagrolaimus sp. JU765</name>
    <dbReference type="NCBI Taxonomy" id="591449"/>
    <lineage>
        <taxon>Eukaryota</taxon>
        <taxon>Metazoa</taxon>
        <taxon>Ecdysozoa</taxon>
        <taxon>Nematoda</taxon>
        <taxon>Chromadorea</taxon>
        <taxon>Rhabditida</taxon>
        <taxon>Tylenchina</taxon>
        <taxon>Panagrolaimomorpha</taxon>
        <taxon>Panagrolaimoidea</taxon>
        <taxon>Panagrolaimidae</taxon>
        <taxon>Panagrolaimus</taxon>
    </lineage>
</organism>
<evidence type="ECO:0000313" key="2">
    <source>
        <dbReference type="WBParaSite" id="JU765_v2.g1692.t1"/>
    </source>
</evidence>
<evidence type="ECO:0000313" key="1">
    <source>
        <dbReference type="Proteomes" id="UP000887576"/>
    </source>
</evidence>
<dbReference type="WBParaSite" id="JU765_v2.g1692.t1">
    <property type="protein sequence ID" value="JU765_v2.g1692.t1"/>
    <property type="gene ID" value="JU765_v2.g1692"/>
</dbReference>
<proteinExistence type="predicted"/>
<name>A0AC34QJK6_9BILA</name>
<reference evidence="2" key="1">
    <citation type="submission" date="2022-11" db="UniProtKB">
        <authorList>
            <consortium name="WormBaseParasite"/>
        </authorList>
    </citation>
    <scope>IDENTIFICATION</scope>
</reference>
<protein>
    <submittedName>
        <fullName evidence="2">Uncharacterized protein</fullName>
    </submittedName>
</protein>
<dbReference type="Proteomes" id="UP000887576">
    <property type="component" value="Unplaced"/>
</dbReference>